<organism evidence="1">
    <name type="scientific">Anguilla anguilla</name>
    <name type="common">European freshwater eel</name>
    <name type="synonym">Muraena anguilla</name>
    <dbReference type="NCBI Taxonomy" id="7936"/>
    <lineage>
        <taxon>Eukaryota</taxon>
        <taxon>Metazoa</taxon>
        <taxon>Chordata</taxon>
        <taxon>Craniata</taxon>
        <taxon>Vertebrata</taxon>
        <taxon>Euteleostomi</taxon>
        <taxon>Actinopterygii</taxon>
        <taxon>Neopterygii</taxon>
        <taxon>Teleostei</taxon>
        <taxon>Anguilliformes</taxon>
        <taxon>Anguillidae</taxon>
        <taxon>Anguilla</taxon>
    </lineage>
</organism>
<name>A0A0E9V3Z9_ANGAN</name>
<evidence type="ECO:0000313" key="1">
    <source>
        <dbReference type="EMBL" id="JAH72839.1"/>
    </source>
</evidence>
<dbReference type="AlphaFoldDB" id="A0A0E9V3Z9"/>
<accession>A0A0E9V3Z9</accession>
<dbReference type="EMBL" id="GBXM01035738">
    <property type="protein sequence ID" value="JAH72839.1"/>
    <property type="molecule type" value="Transcribed_RNA"/>
</dbReference>
<sequence length="34" mass="3681">MLCASALGSHIVWACVAYRFVAELLLLLDVSTSQ</sequence>
<reference evidence="1" key="1">
    <citation type="submission" date="2014-11" db="EMBL/GenBank/DDBJ databases">
        <authorList>
            <person name="Amaro Gonzalez C."/>
        </authorList>
    </citation>
    <scope>NUCLEOTIDE SEQUENCE</scope>
</reference>
<proteinExistence type="predicted"/>
<protein>
    <submittedName>
        <fullName evidence="1">Uncharacterized protein</fullName>
    </submittedName>
</protein>
<reference evidence="1" key="2">
    <citation type="journal article" date="2015" name="Fish Shellfish Immunol.">
        <title>Early steps in the European eel (Anguilla anguilla)-Vibrio vulnificus interaction in the gills: Role of the RtxA13 toxin.</title>
        <authorList>
            <person name="Callol A."/>
            <person name="Pajuelo D."/>
            <person name="Ebbesson L."/>
            <person name="Teles M."/>
            <person name="MacKenzie S."/>
            <person name="Amaro C."/>
        </authorList>
    </citation>
    <scope>NUCLEOTIDE SEQUENCE</scope>
</reference>